<dbReference type="GO" id="GO:0015074">
    <property type="term" value="P:DNA integration"/>
    <property type="evidence" value="ECO:0007669"/>
    <property type="project" value="InterPro"/>
</dbReference>
<sequence length="1390" mass="157543">MSDVESEAGDGGSISIEQFSQILNQTLNAQKDMFLQVLQQANHGGGAPQMASVEQIMESLGNRMEKFIYDGENNVTFEKYFNRNGDIFTEEGKNLDDKAKTRLLLSKLGQQEFELHANHILPKTPKELDFNETVATLKKLFGPTRSLFALRYKCMKLKCDTNDLVTFGGIVNAAVEKFEIVNAAVEKFEIGKLTPDALKCLVFTCSLSSPDQAILRTRCLKLMEEKPDSTLNELINDCQKYLTLAEDTKLIESNEAVSSASVNAVKQQKFQKKQKKFHNSQGHENRNNTQKSQKKIECYCCGGNHKRPDCKLQDSICNFCSTRGHLEKMCGKKKKQQQNNQSRGSNKSSYQGNPRVQRIYTINRISLSNRRYAHFHVNKLPIVTQVDNAADISILPKKCVDRLKVKIFPTQVKAKTANGTHLALIGEATLEFSFNEKKVHHKIYVTNGNLHLMGADLMEKLGMFDTPLNKVCSTSGTCGCCQNTPIWSRPNYPQEREVGEAALLEWVDSLEVASLGREDIKKDFVNSLKRKFPKIFEEGLGKCTKFKAKLMLKPDAKPIYRPKRPVPYASLPAVEKELTRLESLGVIQSVVYSEWAAPILCVRKPNGSIRLCADYSTGLNDNLLTHDYPMHLPEDIFASLCQNSTYFSKIDMSEAFLQIEVDEASKPLLTINTHKGLYMVNRLQFGVKIAPGIFQQIMDSMVSGLSGTTCYMDDIIVTGKDLKEHKKNLLAVFARIAEYGFKIKLEKCTFFSNEIKYLGHIINKEGRRPDPAKTQAISKMPAPTNVKEVRSFLGLINYYGSYVHAMTDLRAPLDRLLHEDVKFEWDENCQEAFEKAKNILTSDLMLTHYNPRLQIVVAADASEVGLGAVISHRFKDGSEKPIYYASRVLSATEKNYSQTEKEGLAIIFALQKFHKYVYGRPFILVSDHKPLLQIFGSKKGIPVYAAKRLTRWCITLLGYDFKMEFKNTAELGIADTLSRLINTQDTSNDEVVIAAIDSEVEISAIFTNAFQNVPVTASEVIQHTREDPILKKICSFLQNGWPNKPEDEILPYYTRKEALSLVNECLFFGERLTSNITTYATIRFLNQLFSRFGLPRKLVSDNGAAYISHEFERYCEANGIHHSKTAVYTPMSNGQAERFVDTFKRALTKMQHLQHGQLDEKLQLFLATYRNTPNPALSGSTPSEIFLGRKVRTTFDLLKSTPSQEKFRDVKMETQFNKKHGAKEREFQVGQAVHAMNFRNPKKPTWFSATILEKCGNVLYKLKTQKGICFRHANQLRPAYGVLQSTTQDLMELVDFFEIPTTAVPVAPNGNQPQPVVPDSVAVDPQPEPQPVRPYVRRPRHHHAHESPMVRRSNRARKLVQPFDPAQQCAKDQEDQRRRRNLLLAQIFAF</sequence>
<evidence type="ECO:0000256" key="7">
    <source>
        <dbReference type="ARBA" id="ARBA00023268"/>
    </source>
</evidence>
<dbReference type="PROSITE" id="PS50994">
    <property type="entry name" value="INTEGRASE"/>
    <property type="match status" value="1"/>
</dbReference>
<dbReference type="WBParaSite" id="ACRNAN_scaffold11059.g25897.t1">
    <property type="protein sequence ID" value="ACRNAN_scaffold11059.g25897.t1"/>
    <property type="gene ID" value="ACRNAN_scaffold11059.g25897"/>
</dbReference>
<keyword evidence="3" id="KW-0548">Nucleotidyltransferase</keyword>
<dbReference type="GO" id="GO:0042575">
    <property type="term" value="C:DNA polymerase complex"/>
    <property type="evidence" value="ECO:0007669"/>
    <property type="project" value="UniProtKB-ARBA"/>
</dbReference>
<evidence type="ECO:0000256" key="6">
    <source>
        <dbReference type="ARBA" id="ARBA00022918"/>
    </source>
</evidence>
<dbReference type="Proteomes" id="UP000887540">
    <property type="component" value="Unplaced"/>
</dbReference>
<keyword evidence="5" id="KW-0378">Hydrolase</keyword>
<dbReference type="Pfam" id="PF23309">
    <property type="entry name" value="DUF7083"/>
    <property type="match status" value="1"/>
</dbReference>
<dbReference type="InterPro" id="IPR041577">
    <property type="entry name" value="RT_RNaseH_2"/>
</dbReference>
<dbReference type="InterPro" id="IPR050951">
    <property type="entry name" value="Retrovirus_Pol_polyprotein"/>
</dbReference>
<dbReference type="Pfam" id="PF17919">
    <property type="entry name" value="RT_RNaseH_2"/>
    <property type="match status" value="1"/>
</dbReference>
<protein>
    <recommendedName>
        <fullName evidence="1">RNA-directed DNA polymerase</fullName>
        <ecNumber evidence="1">2.7.7.49</ecNumber>
    </recommendedName>
</protein>
<dbReference type="InterPro" id="IPR043128">
    <property type="entry name" value="Rev_trsase/Diguanyl_cyclase"/>
</dbReference>
<dbReference type="PROSITE" id="PS50878">
    <property type="entry name" value="RT_POL"/>
    <property type="match status" value="1"/>
</dbReference>
<keyword evidence="7" id="KW-0511">Multifunctional enzyme</keyword>
<evidence type="ECO:0000256" key="4">
    <source>
        <dbReference type="ARBA" id="ARBA00022722"/>
    </source>
</evidence>
<dbReference type="Pfam" id="PF00665">
    <property type="entry name" value="rve"/>
    <property type="match status" value="1"/>
</dbReference>
<feature type="compositionally biased region" description="Low complexity" evidence="8">
    <location>
        <begin position="337"/>
        <end position="349"/>
    </location>
</feature>
<accession>A0A914CIN6</accession>
<keyword evidence="2" id="KW-0808">Transferase</keyword>
<dbReference type="SUPFAM" id="SSF56672">
    <property type="entry name" value="DNA/RNA polymerases"/>
    <property type="match status" value="1"/>
</dbReference>
<dbReference type="FunFam" id="3.30.70.270:FF:000020">
    <property type="entry name" value="Transposon Tf2-6 polyprotein-like Protein"/>
    <property type="match status" value="1"/>
</dbReference>
<dbReference type="SUPFAM" id="SSF50630">
    <property type="entry name" value="Acid proteases"/>
    <property type="match status" value="1"/>
</dbReference>
<dbReference type="PANTHER" id="PTHR37984">
    <property type="entry name" value="PROTEIN CBG26694"/>
    <property type="match status" value="1"/>
</dbReference>
<dbReference type="InterPro" id="IPR000477">
    <property type="entry name" value="RT_dom"/>
</dbReference>
<proteinExistence type="predicted"/>
<evidence type="ECO:0000256" key="3">
    <source>
        <dbReference type="ARBA" id="ARBA00022695"/>
    </source>
</evidence>
<dbReference type="EC" id="2.7.7.49" evidence="1"/>
<evidence type="ECO:0000256" key="8">
    <source>
        <dbReference type="SAM" id="MobiDB-lite"/>
    </source>
</evidence>
<dbReference type="InterPro" id="IPR043502">
    <property type="entry name" value="DNA/RNA_pol_sf"/>
</dbReference>
<feature type="region of interest" description="Disordered" evidence="8">
    <location>
        <begin position="330"/>
        <end position="353"/>
    </location>
</feature>
<evidence type="ECO:0000256" key="2">
    <source>
        <dbReference type="ARBA" id="ARBA00022679"/>
    </source>
</evidence>
<feature type="domain" description="Reverse transcriptase" evidence="9">
    <location>
        <begin position="583"/>
        <end position="762"/>
    </location>
</feature>
<keyword evidence="5" id="KW-0255">Endonuclease</keyword>
<dbReference type="GO" id="GO:0003676">
    <property type="term" value="F:nucleic acid binding"/>
    <property type="evidence" value="ECO:0007669"/>
    <property type="project" value="InterPro"/>
</dbReference>
<dbReference type="GO" id="GO:0004519">
    <property type="term" value="F:endonuclease activity"/>
    <property type="evidence" value="ECO:0007669"/>
    <property type="project" value="UniProtKB-KW"/>
</dbReference>
<feature type="compositionally biased region" description="Basic residues" evidence="8">
    <location>
        <begin position="1335"/>
        <end position="1344"/>
    </location>
</feature>
<evidence type="ECO:0000256" key="1">
    <source>
        <dbReference type="ARBA" id="ARBA00012493"/>
    </source>
</evidence>
<dbReference type="Gene3D" id="3.10.10.10">
    <property type="entry name" value="HIV Type 1 Reverse Transcriptase, subunit A, domain 1"/>
    <property type="match status" value="1"/>
</dbReference>
<dbReference type="FunFam" id="3.10.20.370:FF:000001">
    <property type="entry name" value="Retrovirus-related Pol polyprotein from transposon 17.6-like protein"/>
    <property type="match status" value="1"/>
</dbReference>
<dbReference type="CDD" id="cd01647">
    <property type="entry name" value="RT_LTR"/>
    <property type="match status" value="1"/>
</dbReference>
<dbReference type="Gene3D" id="2.40.70.10">
    <property type="entry name" value="Acid Proteases"/>
    <property type="match status" value="1"/>
</dbReference>
<reference evidence="12" key="1">
    <citation type="submission" date="2022-11" db="UniProtKB">
        <authorList>
            <consortium name="WormBaseParasite"/>
        </authorList>
    </citation>
    <scope>IDENTIFICATION</scope>
</reference>
<dbReference type="GO" id="GO:0003964">
    <property type="term" value="F:RNA-directed DNA polymerase activity"/>
    <property type="evidence" value="ECO:0007669"/>
    <property type="project" value="UniProtKB-KW"/>
</dbReference>
<dbReference type="InterPro" id="IPR055510">
    <property type="entry name" value="DUF7083"/>
</dbReference>
<dbReference type="InterPro" id="IPR021109">
    <property type="entry name" value="Peptidase_aspartic_dom_sf"/>
</dbReference>
<keyword evidence="11" id="KW-1185">Reference proteome</keyword>
<evidence type="ECO:0000313" key="12">
    <source>
        <dbReference type="WBParaSite" id="ACRNAN_scaffold11059.g25897.t1"/>
    </source>
</evidence>
<dbReference type="CDD" id="cd09274">
    <property type="entry name" value="RNase_HI_RT_Ty3"/>
    <property type="match status" value="1"/>
</dbReference>
<dbReference type="Gene3D" id="3.30.70.270">
    <property type="match status" value="2"/>
</dbReference>
<evidence type="ECO:0000313" key="11">
    <source>
        <dbReference type="Proteomes" id="UP000887540"/>
    </source>
</evidence>
<keyword evidence="4" id="KW-0540">Nuclease</keyword>
<dbReference type="SUPFAM" id="SSF53098">
    <property type="entry name" value="Ribonuclease H-like"/>
    <property type="match status" value="1"/>
</dbReference>
<feature type="region of interest" description="Disordered" evidence="8">
    <location>
        <begin position="1307"/>
        <end position="1355"/>
    </location>
</feature>
<dbReference type="Gene3D" id="3.30.420.10">
    <property type="entry name" value="Ribonuclease H-like superfamily/Ribonuclease H"/>
    <property type="match status" value="1"/>
</dbReference>
<organism evidence="11 12">
    <name type="scientific">Acrobeloides nanus</name>
    <dbReference type="NCBI Taxonomy" id="290746"/>
    <lineage>
        <taxon>Eukaryota</taxon>
        <taxon>Metazoa</taxon>
        <taxon>Ecdysozoa</taxon>
        <taxon>Nematoda</taxon>
        <taxon>Chromadorea</taxon>
        <taxon>Rhabditida</taxon>
        <taxon>Tylenchina</taxon>
        <taxon>Cephalobomorpha</taxon>
        <taxon>Cephaloboidea</taxon>
        <taxon>Cephalobidae</taxon>
        <taxon>Acrobeloides</taxon>
    </lineage>
</organism>
<evidence type="ECO:0000256" key="5">
    <source>
        <dbReference type="ARBA" id="ARBA00022759"/>
    </source>
</evidence>
<dbReference type="InterPro" id="IPR001584">
    <property type="entry name" value="Integrase_cat-core"/>
</dbReference>
<evidence type="ECO:0000259" key="9">
    <source>
        <dbReference type="PROSITE" id="PS50878"/>
    </source>
</evidence>
<feature type="domain" description="Integrase catalytic" evidence="10">
    <location>
        <begin position="1010"/>
        <end position="1190"/>
    </location>
</feature>
<dbReference type="InterPro" id="IPR036397">
    <property type="entry name" value="RNaseH_sf"/>
</dbReference>
<keyword evidence="6" id="KW-0695">RNA-directed DNA polymerase</keyword>
<dbReference type="InterPro" id="IPR012337">
    <property type="entry name" value="RNaseH-like_sf"/>
</dbReference>
<evidence type="ECO:0000259" key="10">
    <source>
        <dbReference type="PROSITE" id="PS50994"/>
    </source>
</evidence>
<dbReference type="Pfam" id="PF00078">
    <property type="entry name" value="RVT_1"/>
    <property type="match status" value="1"/>
</dbReference>
<name>A0A914CIN6_9BILA</name>
<dbReference type="PANTHER" id="PTHR37984:SF5">
    <property type="entry name" value="PROTEIN NYNRIN-LIKE"/>
    <property type="match status" value="1"/>
</dbReference>